<evidence type="ECO:0000313" key="1">
    <source>
        <dbReference type="EMBL" id="MBA5778043.1"/>
    </source>
</evidence>
<dbReference type="EMBL" id="JACFXV010000054">
    <property type="protein sequence ID" value="MBA5778043.1"/>
    <property type="molecule type" value="Genomic_DNA"/>
</dbReference>
<dbReference type="Proteomes" id="UP000541109">
    <property type="component" value="Unassembled WGS sequence"/>
</dbReference>
<sequence>MKYDNDLPKTGVLRLSSLLAPNGPIPVSKSTWWAGVKSGRYPQPVKLGPRITAWRAADIHDLIKNGVE</sequence>
<gene>
    <name evidence="1" type="ORF">H2509_13005</name>
</gene>
<comment type="caution">
    <text evidence="1">The sequence shown here is derived from an EMBL/GenBank/DDBJ whole genome shotgun (WGS) entry which is preliminary data.</text>
</comment>
<dbReference type="RefSeq" id="WP_182166039.1">
    <property type="nucleotide sequence ID" value="NZ_JACFXV010000054.1"/>
</dbReference>
<dbReference type="Pfam" id="PF05930">
    <property type="entry name" value="Phage_AlpA"/>
    <property type="match status" value="1"/>
</dbReference>
<dbReference type="InterPro" id="IPR010260">
    <property type="entry name" value="AlpA"/>
</dbReference>
<accession>A0A839AED1</accession>
<evidence type="ECO:0000313" key="2">
    <source>
        <dbReference type="Proteomes" id="UP000541109"/>
    </source>
</evidence>
<proteinExistence type="predicted"/>
<name>A0A839AED1_9HYPH</name>
<organism evidence="1 2">
    <name type="scientific">Stappia albiluteola</name>
    <dbReference type="NCBI Taxonomy" id="2758565"/>
    <lineage>
        <taxon>Bacteria</taxon>
        <taxon>Pseudomonadati</taxon>
        <taxon>Pseudomonadota</taxon>
        <taxon>Alphaproteobacteria</taxon>
        <taxon>Hyphomicrobiales</taxon>
        <taxon>Stappiaceae</taxon>
        <taxon>Stappia</taxon>
    </lineage>
</organism>
<reference evidence="1 2" key="1">
    <citation type="submission" date="2020-07" db="EMBL/GenBank/DDBJ databases">
        <title>Stappia sp., F7233, whole genome shotgun sequencing project.</title>
        <authorList>
            <person name="Jiang S."/>
            <person name="Liu Z.W."/>
            <person name="Du Z.J."/>
        </authorList>
    </citation>
    <scope>NUCLEOTIDE SEQUENCE [LARGE SCALE GENOMIC DNA]</scope>
    <source>
        <strain evidence="1 2">F7233</strain>
    </source>
</reference>
<keyword evidence="2" id="KW-1185">Reference proteome</keyword>
<dbReference type="AlphaFoldDB" id="A0A839AED1"/>
<protein>
    <submittedName>
        <fullName evidence="1">AlpA family phage regulatory protein</fullName>
    </submittedName>
</protein>